<dbReference type="GO" id="GO:0019239">
    <property type="term" value="F:deaminase activity"/>
    <property type="evidence" value="ECO:0007669"/>
    <property type="project" value="TreeGrafter"/>
</dbReference>
<name>A0A1Q8EHP2_9PSED</name>
<comment type="similarity">
    <text evidence="1">Belongs to the RutC family.</text>
</comment>
<sequence>MSQTVQRVRSAAVAEPAGASWSNALVVGREVLLSGMTAHPATREAAQAGTALDGYAQTMLVLGKIQALVEAAGGHIGNICRLTVYLTDMADKDQVGRARRHFFAGQALFPTSTLVEVSALVFPELRVEIEADARLDVDLRTVIEVNDV</sequence>
<evidence type="ECO:0000256" key="1">
    <source>
        <dbReference type="ARBA" id="ARBA00010552"/>
    </source>
</evidence>
<accession>A0A1Q8EHP2</accession>
<dbReference type="PANTHER" id="PTHR11803:SF58">
    <property type="entry name" value="PROTEIN HMF1-RELATED"/>
    <property type="match status" value="1"/>
</dbReference>
<dbReference type="SUPFAM" id="SSF55298">
    <property type="entry name" value="YjgF-like"/>
    <property type="match status" value="1"/>
</dbReference>
<dbReference type="PANTHER" id="PTHR11803">
    <property type="entry name" value="2-IMINOBUTANOATE/2-IMINOPROPANOATE DEAMINASE RIDA"/>
    <property type="match status" value="1"/>
</dbReference>
<proteinExistence type="inferred from homology"/>
<reference evidence="2 3" key="1">
    <citation type="submission" date="2016-12" db="EMBL/GenBank/DDBJ databases">
        <authorList>
            <person name="Song W.-J."/>
            <person name="Kurnit D.M."/>
        </authorList>
    </citation>
    <scope>NUCLEOTIDE SEQUENCE [LARGE SCALE GENOMIC DNA]</scope>
    <source>
        <strain evidence="2 3">PCL1601</strain>
    </source>
</reference>
<dbReference type="Proteomes" id="UP000185578">
    <property type="component" value="Unassembled WGS sequence"/>
</dbReference>
<dbReference type="OrthoDB" id="9808943at2"/>
<evidence type="ECO:0000313" key="2">
    <source>
        <dbReference type="EMBL" id="OLF51307.1"/>
    </source>
</evidence>
<protein>
    <submittedName>
        <fullName evidence="2">Translation initiation inhibitor</fullName>
    </submittedName>
</protein>
<dbReference type="GO" id="GO:0005829">
    <property type="term" value="C:cytosol"/>
    <property type="evidence" value="ECO:0007669"/>
    <property type="project" value="TreeGrafter"/>
</dbReference>
<organism evidence="2 3">
    <name type="scientific">Pseudomonas chlororaphis</name>
    <dbReference type="NCBI Taxonomy" id="587753"/>
    <lineage>
        <taxon>Bacteria</taxon>
        <taxon>Pseudomonadati</taxon>
        <taxon>Pseudomonadota</taxon>
        <taxon>Gammaproteobacteria</taxon>
        <taxon>Pseudomonadales</taxon>
        <taxon>Pseudomonadaceae</taxon>
        <taxon>Pseudomonas</taxon>
    </lineage>
</organism>
<dbReference type="RefSeq" id="WP_075122332.1">
    <property type="nucleotide sequence ID" value="NZ_MSCT01000023.1"/>
</dbReference>
<dbReference type="InterPro" id="IPR035959">
    <property type="entry name" value="RutC-like_sf"/>
</dbReference>
<dbReference type="EMBL" id="MSCT01000023">
    <property type="protein sequence ID" value="OLF51307.1"/>
    <property type="molecule type" value="Genomic_DNA"/>
</dbReference>
<dbReference type="Pfam" id="PF01042">
    <property type="entry name" value="Ribonuc_L-PSP"/>
    <property type="match status" value="1"/>
</dbReference>
<dbReference type="Gene3D" id="3.30.1330.40">
    <property type="entry name" value="RutC-like"/>
    <property type="match status" value="1"/>
</dbReference>
<dbReference type="AlphaFoldDB" id="A0A1Q8EHP2"/>
<gene>
    <name evidence="2" type="ORF">BTN82_28410</name>
</gene>
<dbReference type="InterPro" id="IPR006175">
    <property type="entry name" value="YjgF/YER057c/UK114"/>
</dbReference>
<evidence type="ECO:0000313" key="3">
    <source>
        <dbReference type="Proteomes" id="UP000185578"/>
    </source>
</evidence>
<comment type="caution">
    <text evidence="2">The sequence shown here is derived from an EMBL/GenBank/DDBJ whole genome shotgun (WGS) entry which is preliminary data.</text>
</comment>